<dbReference type="Proteomes" id="UP000597656">
    <property type="component" value="Unassembled WGS sequence"/>
</dbReference>
<dbReference type="EMBL" id="BMNC01000008">
    <property type="protein sequence ID" value="GGN08839.1"/>
    <property type="molecule type" value="Genomic_DNA"/>
</dbReference>
<sequence>MGPHRRRTQTTQPAAAQRNRRAIYLRVAWTPDQIAGGLGAEPPGEARNSNQAARNSNRPPGRVPHGNYYPQTRLTAP</sequence>
<keyword evidence="3" id="KW-1185">Reference proteome</keyword>
<feature type="compositionally biased region" description="Low complexity" evidence="1">
    <location>
        <begin position="40"/>
        <end position="58"/>
    </location>
</feature>
<evidence type="ECO:0000313" key="3">
    <source>
        <dbReference type="Proteomes" id="UP000597656"/>
    </source>
</evidence>
<accession>A0ABQ2IH66</accession>
<organism evidence="2 3">
    <name type="scientific">Lentzea pudingi</name>
    <dbReference type="NCBI Taxonomy" id="1789439"/>
    <lineage>
        <taxon>Bacteria</taxon>
        <taxon>Bacillati</taxon>
        <taxon>Actinomycetota</taxon>
        <taxon>Actinomycetes</taxon>
        <taxon>Pseudonocardiales</taxon>
        <taxon>Pseudonocardiaceae</taxon>
        <taxon>Lentzea</taxon>
    </lineage>
</organism>
<gene>
    <name evidence="2" type="ORF">GCM10011609_55670</name>
</gene>
<evidence type="ECO:0000313" key="2">
    <source>
        <dbReference type="EMBL" id="GGN08839.1"/>
    </source>
</evidence>
<name>A0ABQ2IH66_9PSEU</name>
<protein>
    <submittedName>
        <fullName evidence="2">Uncharacterized protein</fullName>
    </submittedName>
</protein>
<proteinExistence type="predicted"/>
<evidence type="ECO:0000256" key="1">
    <source>
        <dbReference type="SAM" id="MobiDB-lite"/>
    </source>
</evidence>
<comment type="caution">
    <text evidence="2">The sequence shown here is derived from an EMBL/GenBank/DDBJ whole genome shotgun (WGS) entry which is preliminary data.</text>
</comment>
<feature type="region of interest" description="Disordered" evidence="1">
    <location>
        <begin position="34"/>
        <end position="77"/>
    </location>
</feature>
<reference evidence="3" key="1">
    <citation type="journal article" date="2019" name="Int. J. Syst. Evol. Microbiol.">
        <title>The Global Catalogue of Microorganisms (GCM) 10K type strain sequencing project: providing services to taxonomists for standard genome sequencing and annotation.</title>
        <authorList>
            <consortium name="The Broad Institute Genomics Platform"/>
            <consortium name="The Broad Institute Genome Sequencing Center for Infectious Disease"/>
            <person name="Wu L."/>
            <person name="Ma J."/>
        </authorList>
    </citation>
    <scope>NUCLEOTIDE SEQUENCE [LARGE SCALE GENOMIC DNA]</scope>
    <source>
        <strain evidence="3">CGMCC 4.7319</strain>
    </source>
</reference>